<dbReference type="EMBL" id="QJHK01000008">
    <property type="protein sequence ID" value="PXY40795.1"/>
    <property type="molecule type" value="Genomic_DNA"/>
</dbReference>
<dbReference type="AlphaFoldDB" id="A0A2V4BPB9"/>
<sequence>MKNELSKNELEYLNEYQKNGYCCNFLFQDGSLLETESKYSYKPDEIFIVAHHRYEGMSNPDDMSILYIIETADSKKGTYLLGYGPSADLEASEFFKDIPEKNFTNNADINKLT</sequence>
<dbReference type="OrthoDB" id="8418771at2"/>
<organism evidence="1 2">
    <name type="scientific">Flavobacterium cheongpyeongense</name>
    <dbReference type="NCBI Taxonomy" id="2212651"/>
    <lineage>
        <taxon>Bacteria</taxon>
        <taxon>Pseudomonadati</taxon>
        <taxon>Bacteroidota</taxon>
        <taxon>Flavobacteriia</taxon>
        <taxon>Flavobacteriales</taxon>
        <taxon>Flavobacteriaceae</taxon>
        <taxon>Flavobacterium</taxon>
    </lineage>
</organism>
<evidence type="ECO:0008006" key="3">
    <source>
        <dbReference type="Google" id="ProtNLM"/>
    </source>
</evidence>
<dbReference type="RefSeq" id="WP_110306743.1">
    <property type="nucleotide sequence ID" value="NZ_QJHK01000008.1"/>
</dbReference>
<accession>A0A2V4BPB9</accession>
<evidence type="ECO:0000313" key="2">
    <source>
        <dbReference type="Proteomes" id="UP000247903"/>
    </source>
</evidence>
<reference evidence="1 2" key="1">
    <citation type="submission" date="2018-05" db="EMBL/GenBank/DDBJ databases">
        <title>Flavobacterium sp. strain IMCC34759, incomplete genome.</title>
        <authorList>
            <person name="Joung Y."/>
            <person name="Cho J."/>
        </authorList>
    </citation>
    <scope>NUCLEOTIDE SEQUENCE [LARGE SCALE GENOMIC DNA]</scope>
    <source>
        <strain evidence="1 2">IMCC34759</strain>
    </source>
</reference>
<name>A0A2V4BPB9_9FLAO</name>
<evidence type="ECO:0000313" key="1">
    <source>
        <dbReference type="EMBL" id="PXY40795.1"/>
    </source>
</evidence>
<comment type="caution">
    <text evidence="1">The sequence shown here is derived from an EMBL/GenBank/DDBJ whole genome shotgun (WGS) entry which is preliminary data.</text>
</comment>
<gene>
    <name evidence="1" type="ORF">DMB65_11235</name>
</gene>
<dbReference type="Proteomes" id="UP000247903">
    <property type="component" value="Unassembled WGS sequence"/>
</dbReference>
<protein>
    <recommendedName>
        <fullName evidence="3">Phosphoribosylpyrophosphate synthetase</fullName>
    </recommendedName>
</protein>
<proteinExistence type="predicted"/>
<keyword evidence="2" id="KW-1185">Reference proteome</keyword>